<sequence length="75" mass="8071">MNTGLVAEAAAQMAVLPCRMQEMALRFIRELSLSGKRGVPGKNLLKYAGTAAPDDLKAMSEAIKSGCGQVDHHEW</sequence>
<name>A0A521G496_9BACT</name>
<comment type="caution">
    <text evidence="1">The sequence shown here is derived from an EMBL/GenBank/DDBJ whole genome shotgun (WGS) entry which is preliminary data.</text>
</comment>
<accession>A0A521G496</accession>
<organism evidence="1 2">
    <name type="scientific">Candidatus Electronema aureum</name>
    <dbReference type="NCBI Taxonomy" id="2005002"/>
    <lineage>
        <taxon>Bacteria</taxon>
        <taxon>Pseudomonadati</taxon>
        <taxon>Thermodesulfobacteriota</taxon>
        <taxon>Desulfobulbia</taxon>
        <taxon>Desulfobulbales</taxon>
        <taxon>Desulfobulbaceae</taxon>
        <taxon>Candidatus Electronema</taxon>
    </lineage>
</organism>
<proteinExistence type="predicted"/>
<dbReference type="Proteomes" id="UP000316238">
    <property type="component" value="Unassembled WGS sequence"/>
</dbReference>
<gene>
    <name evidence="1" type="ORF">CDV28_10383</name>
</gene>
<evidence type="ECO:0000313" key="1">
    <source>
        <dbReference type="EMBL" id="TAA75844.1"/>
    </source>
</evidence>
<protein>
    <submittedName>
        <fullName evidence="1">Uncharacterized protein</fullName>
    </submittedName>
</protein>
<keyword evidence="2" id="KW-1185">Reference proteome</keyword>
<dbReference type="EMBL" id="NQJD01000003">
    <property type="protein sequence ID" value="TAA75844.1"/>
    <property type="molecule type" value="Genomic_DNA"/>
</dbReference>
<dbReference type="AlphaFoldDB" id="A0A521G496"/>
<reference evidence="1" key="1">
    <citation type="submission" date="2017-07" db="EMBL/GenBank/DDBJ databases">
        <title>The cable genome - Insights into the physiology and evolution of filamentous bacteria capable of sulfide oxidation via long distance electron transfer.</title>
        <authorList>
            <person name="Thorup C."/>
            <person name="Bjerg J.T."/>
            <person name="Schreiber L."/>
            <person name="Nielsen L.P."/>
            <person name="Kjeldsen K.U."/>
            <person name="Boesen T."/>
            <person name="Boggild A."/>
            <person name="Meysman F."/>
            <person name="Geelhoed J."/>
            <person name="Schramm A."/>
        </authorList>
    </citation>
    <scope>NUCLEOTIDE SEQUENCE [LARGE SCALE GENOMIC DNA]</scope>
    <source>
        <strain evidence="1">GS</strain>
    </source>
</reference>
<evidence type="ECO:0000313" key="2">
    <source>
        <dbReference type="Proteomes" id="UP000316238"/>
    </source>
</evidence>